<reference evidence="2" key="1">
    <citation type="journal article" date="2019" name="Int. J. Syst. Evol. Microbiol.">
        <title>The Global Catalogue of Microorganisms (GCM) 10K type strain sequencing project: providing services to taxonomists for standard genome sequencing and annotation.</title>
        <authorList>
            <consortium name="The Broad Institute Genomics Platform"/>
            <consortium name="The Broad Institute Genome Sequencing Center for Infectious Disease"/>
            <person name="Wu L."/>
            <person name="Ma J."/>
        </authorList>
    </citation>
    <scope>NUCLEOTIDE SEQUENCE [LARGE SCALE GENOMIC DNA]</scope>
    <source>
        <strain evidence="2">CGMCC 1.12295</strain>
    </source>
</reference>
<dbReference type="Pfam" id="PF11579">
    <property type="entry name" value="DUF3238"/>
    <property type="match status" value="1"/>
</dbReference>
<name>A0ABW4KF91_9BACI</name>
<gene>
    <name evidence="1" type="ORF">ACFSCZ_07225</name>
</gene>
<dbReference type="RefSeq" id="WP_380773163.1">
    <property type="nucleotide sequence ID" value="NZ_JBHUEO010000015.1"/>
</dbReference>
<comment type="caution">
    <text evidence="1">The sequence shown here is derived from an EMBL/GenBank/DDBJ whole genome shotgun (WGS) entry which is preliminary data.</text>
</comment>
<proteinExistence type="predicted"/>
<keyword evidence="2" id="KW-1185">Reference proteome</keyword>
<dbReference type="EMBL" id="JBHUEO010000015">
    <property type="protein sequence ID" value="MFD1706545.1"/>
    <property type="molecule type" value="Genomic_DNA"/>
</dbReference>
<dbReference type="Proteomes" id="UP001597301">
    <property type="component" value="Unassembled WGS sequence"/>
</dbReference>
<evidence type="ECO:0000313" key="2">
    <source>
        <dbReference type="Proteomes" id="UP001597301"/>
    </source>
</evidence>
<dbReference type="InterPro" id="IPR021631">
    <property type="entry name" value="DUF3238"/>
</dbReference>
<organism evidence="1 2">
    <name type="scientific">Siminovitchia sediminis</name>
    <dbReference type="NCBI Taxonomy" id="1274353"/>
    <lineage>
        <taxon>Bacteria</taxon>
        <taxon>Bacillati</taxon>
        <taxon>Bacillota</taxon>
        <taxon>Bacilli</taxon>
        <taxon>Bacillales</taxon>
        <taxon>Bacillaceae</taxon>
        <taxon>Siminovitchia</taxon>
    </lineage>
</organism>
<sequence length="422" mass="48981">MLKRYIIPMVSFIGGTVWLLIKKLNRRQSFPRGFPIGSIDRTTDSVIFHWKDPRSRHLVYKGGKLIYDGDGAKFTDTRLNPGTNYVYTMKVSVDRKSKPLYLKVQTSTAMESNKTENVLDQVYFTTVLSHSFILLNWEPIEGVKEYTVYRNGAKVATVADTFFVDRKIRLKEKADYLIRAERPLTQSDEGLNEGKFVAAGFVGLFKKGNREKDEVMERFHFKKMIDPLEDLLKEEPEEDRPKDWILLYRTFLKKKWIKNPNPASPYRYFKGDGRYFDPESDRYRTSARVTVANEDVQLESDIGKTKGYGRFRNLKKEETASAEGIQLENLQVTDGKVSFLVSHSVKNPLVTSPAVDYNVRVNLYQNGFFDISGVHDQSPHHEVYLKQSSRRSWDIIHLAENEGLEWMSDTMASLYWRVSNFK</sequence>
<protein>
    <submittedName>
        <fullName evidence="1">DUF3238 domain-containing protein</fullName>
    </submittedName>
</protein>
<evidence type="ECO:0000313" key="1">
    <source>
        <dbReference type="EMBL" id="MFD1706545.1"/>
    </source>
</evidence>
<accession>A0ABW4KF91</accession>